<accession>A0A7J7FWQ5</accession>
<dbReference type="Proteomes" id="UP000593564">
    <property type="component" value="Unassembled WGS sequence"/>
</dbReference>
<reference evidence="2 3" key="2">
    <citation type="submission" date="2020-07" db="EMBL/GenBank/DDBJ databases">
        <title>Genome assembly of wild tea tree DASZ reveals pedigree and selection history of tea varieties.</title>
        <authorList>
            <person name="Zhang W."/>
        </authorList>
    </citation>
    <scope>NUCLEOTIDE SEQUENCE [LARGE SCALE GENOMIC DNA]</scope>
    <source>
        <strain evidence="3">cv. G240</strain>
        <tissue evidence="2">Leaf</tissue>
    </source>
</reference>
<dbReference type="EMBL" id="JACBKZ010000014">
    <property type="protein sequence ID" value="KAF5932782.1"/>
    <property type="molecule type" value="Genomic_DNA"/>
</dbReference>
<feature type="compositionally biased region" description="Low complexity" evidence="1">
    <location>
        <begin position="108"/>
        <end position="120"/>
    </location>
</feature>
<evidence type="ECO:0000313" key="2">
    <source>
        <dbReference type="EMBL" id="KAF5932782.1"/>
    </source>
</evidence>
<comment type="caution">
    <text evidence="2">The sequence shown here is derived from an EMBL/GenBank/DDBJ whole genome shotgun (WGS) entry which is preliminary data.</text>
</comment>
<reference evidence="3" key="1">
    <citation type="journal article" date="2020" name="Nat. Commun.">
        <title>Genome assembly of wild tea tree DASZ reveals pedigree and selection history of tea varieties.</title>
        <authorList>
            <person name="Zhang W."/>
            <person name="Zhang Y."/>
            <person name="Qiu H."/>
            <person name="Guo Y."/>
            <person name="Wan H."/>
            <person name="Zhang X."/>
            <person name="Scossa F."/>
            <person name="Alseekh S."/>
            <person name="Zhang Q."/>
            <person name="Wang P."/>
            <person name="Xu L."/>
            <person name="Schmidt M.H."/>
            <person name="Jia X."/>
            <person name="Li D."/>
            <person name="Zhu A."/>
            <person name="Guo F."/>
            <person name="Chen W."/>
            <person name="Ni D."/>
            <person name="Usadel B."/>
            <person name="Fernie A.R."/>
            <person name="Wen W."/>
        </authorList>
    </citation>
    <scope>NUCLEOTIDE SEQUENCE [LARGE SCALE GENOMIC DNA]</scope>
    <source>
        <strain evidence="3">cv. G240</strain>
    </source>
</reference>
<dbReference type="AlphaFoldDB" id="A0A7J7FWQ5"/>
<proteinExistence type="predicted"/>
<sequence>MKRSSQGRKPALGALAKVRAKQSEGTSSASSSEPELEPSPVSSSDDSDSASDSSSSSSGTGARELLPTTECSVCSVSDAVRSVYRVLCRASDYKDIPVCCRRLGGQKSAGASPSSRHSSPTTDGCTQKKLAKVSDASIFCGISSKLR</sequence>
<feature type="compositionally biased region" description="Low complexity" evidence="1">
    <location>
        <begin position="27"/>
        <end position="58"/>
    </location>
</feature>
<gene>
    <name evidence="2" type="ORF">HYC85_028953</name>
</gene>
<keyword evidence="3" id="KW-1185">Reference proteome</keyword>
<organism evidence="2 3">
    <name type="scientific">Camellia sinensis</name>
    <name type="common">Tea plant</name>
    <name type="synonym">Thea sinensis</name>
    <dbReference type="NCBI Taxonomy" id="4442"/>
    <lineage>
        <taxon>Eukaryota</taxon>
        <taxon>Viridiplantae</taxon>
        <taxon>Streptophyta</taxon>
        <taxon>Embryophyta</taxon>
        <taxon>Tracheophyta</taxon>
        <taxon>Spermatophyta</taxon>
        <taxon>Magnoliopsida</taxon>
        <taxon>eudicotyledons</taxon>
        <taxon>Gunneridae</taxon>
        <taxon>Pentapetalae</taxon>
        <taxon>asterids</taxon>
        <taxon>Ericales</taxon>
        <taxon>Theaceae</taxon>
        <taxon>Camellia</taxon>
    </lineage>
</organism>
<evidence type="ECO:0000313" key="3">
    <source>
        <dbReference type="Proteomes" id="UP000593564"/>
    </source>
</evidence>
<evidence type="ECO:0000256" key="1">
    <source>
        <dbReference type="SAM" id="MobiDB-lite"/>
    </source>
</evidence>
<name>A0A7J7FWQ5_CAMSI</name>
<feature type="region of interest" description="Disordered" evidence="1">
    <location>
        <begin position="1"/>
        <end position="65"/>
    </location>
</feature>
<feature type="region of interest" description="Disordered" evidence="1">
    <location>
        <begin position="105"/>
        <end position="126"/>
    </location>
</feature>
<protein>
    <submittedName>
        <fullName evidence="2">Uncharacterized protein</fullName>
    </submittedName>
</protein>